<accession>B9SDH3</accession>
<evidence type="ECO:0000256" key="2">
    <source>
        <dbReference type="ARBA" id="ARBA00004167"/>
    </source>
</evidence>
<dbReference type="Proteomes" id="UP000008311">
    <property type="component" value="Unassembled WGS sequence"/>
</dbReference>
<keyword evidence="11" id="KW-0472">Membrane</keyword>
<evidence type="ECO:0000256" key="1">
    <source>
        <dbReference type="ARBA" id="ARBA00001971"/>
    </source>
</evidence>
<dbReference type="PRINTS" id="PR00463">
    <property type="entry name" value="EP450I"/>
</dbReference>
<proteinExistence type="inferred from homology"/>
<evidence type="ECO:0000313" key="14">
    <source>
        <dbReference type="EMBL" id="EEF38410.1"/>
    </source>
</evidence>
<keyword evidence="5" id="KW-0812">Transmembrane</keyword>
<evidence type="ECO:0000256" key="10">
    <source>
        <dbReference type="ARBA" id="ARBA00023033"/>
    </source>
</evidence>
<keyword evidence="10 13" id="KW-0503">Monooxygenase</keyword>
<dbReference type="PROSITE" id="PS00086">
    <property type="entry name" value="CYTOCHROME_P450"/>
    <property type="match status" value="1"/>
</dbReference>
<dbReference type="FunFam" id="1.10.630.10:FF:000012">
    <property type="entry name" value="Cytochrome P450 family protein"/>
    <property type="match status" value="1"/>
</dbReference>
<evidence type="ECO:0000256" key="7">
    <source>
        <dbReference type="ARBA" id="ARBA00022989"/>
    </source>
</evidence>
<evidence type="ECO:0000256" key="11">
    <source>
        <dbReference type="ARBA" id="ARBA00023136"/>
    </source>
</evidence>
<evidence type="ECO:0000256" key="4">
    <source>
        <dbReference type="ARBA" id="ARBA00022617"/>
    </source>
</evidence>
<dbReference type="InterPro" id="IPR001128">
    <property type="entry name" value="Cyt_P450"/>
</dbReference>
<keyword evidence="6 12" id="KW-0479">Metal-binding</keyword>
<dbReference type="KEGG" id="rcu:8284300"/>
<evidence type="ECO:0000256" key="3">
    <source>
        <dbReference type="ARBA" id="ARBA00010617"/>
    </source>
</evidence>
<dbReference type="InterPro" id="IPR017972">
    <property type="entry name" value="Cyt_P450_CS"/>
</dbReference>
<dbReference type="GO" id="GO:0016020">
    <property type="term" value="C:membrane"/>
    <property type="evidence" value="ECO:0000318"/>
    <property type="project" value="GO_Central"/>
</dbReference>
<dbReference type="PANTHER" id="PTHR24298">
    <property type="entry name" value="FLAVONOID 3'-MONOOXYGENASE-RELATED"/>
    <property type="match status" value="1"/>
</dbReference>
<dbReference type="OrthoDB" id="846636at2759"/>
<evidence type="ECO:0000256" key="5">
    <source>
        <dbReference type="ARBA" id="ARBA00022692"/>
    </source>
</evidence>
<keyword evidence="9 12" id="KW-0408">Iron</keyword>
<comment type="cofactor">
    <cofactor evidence="1 12">
        <name>heme</name>
        <dbReference type="ChEBI" id="CHEBI:30413"/>
    </cofactor>
</comment>
<dbReference type="STRING" id="3988.B9SDH3"/>
<dbReference type="Gene3D" id="1.10.630.10">
    <property type="entry name" value="Cytochrome P450"/>
    <property type="match status" value="1"/>
</dbReference>
<dbReference type="EC" id="1.14.14.1" evidence="14"/>
<dbReference type="FunCoup" id="B9SDH3">
    <property type="interactions" value="104"/>
</dbReference>
<dbReference type="InParanoid" id="B9SDH3"/>
<keyword evidence="8 13" id="KW-0560">Oxidoreductase</keyword>
<dbReference type="eggNOG" id="KOG0156">
    <property type="taxonomic scope" value="Eukaryota"/>
</dbReference>
<evidence type="ECO:0000256" key="13">
    <source>
        <dbReference type="RuleBase" id="RU000461"/>
    </source>
</evidence>
<gene>
    <name evidence="14" type="ORF">RCOM_1517900</name>
</gene>
<evidence type="ECO:0000313" key="15">
    <source>
        <dbReference type="Proteomes" id="UP000008311"/>
    </source>
</evidence>
<evidence type="ECO:0000256" key="8">
    <source>
        <dbReference type="ARBA" id="ARBA00023002"/>
    </source>
</evidence>
<reference evidence="15" key="1">
    <citation type="journal article" date="2010" name="Nat. Biotechnol.">
        <title>Draft genome sequence of the oilseed species Ricinus communis.</title>
        <authorList>
            <person name="Chan A.P."/>
            <person name="Crabtree J."/>
            <person name="Zhao Q."/>
            <person name="Lorenzi H."/>
            <person name="Orvis J."/>
            <person name="Puiu D."/>
            <person name="Melake-Berhan A."/>
            <person name="Jones K.M."/>
            <person name="Redman J."/>
            <person name="Chen G."/>
            <person name="Cahoon E.B."/>
            <person name="Gedil M."/>
            <person name="Stanke M."/>
            <person name="Haas B.J."/>
            <person name="Wortman J.R."/>
            <person name="Fraser-Liggett C.M."/>
            <person name="Ravel J."/>
            <person name="Rabinowicz P.D."/>
        </authorList>
    </citation>
    <scope>NUCLEOTIDE SEQUENCE [LARGE SCALE GENOMIC DNA]</scope>
    <source>
        <strain evidence="15">cv. Hale</strain>
    </source>
</reference>
<keyword evidence="4 12" id="KW-0349">Heme</keyword>
<dbReference type="GO" id="GO:0016709">
    <property type="term" value="F:oxidoreductase activity, acting on paired donors, with incorporation or reduction of molecular oxygen, NAD(P)H as one donor, and incorporation of one atom of oxygen"/>
    <property type="evidence" value="ECO:0000318"/>
    <property type="project" value="GO_Central"/>
</dbReference>
<keyword evidence="15" id="KW-1185">Reference proteome</keyword>
<evidence type="ECO:0000256" key="12">
    <source>
        <dbReference type="PIRSR" id="PIRSR602401-1"/>
    </source>
</evidence>
<comment type="similarity">
    <text evidence="3 13">Belongs to the cytochrome P450 family.</text>
</comment>
<feature type="binding site" description="axial binding residue" evidence="12">
    <location>
        <position position="450"/>
    </location>
    <ligand>
        <name>heme</name>
        <dbReference type="ChEBI" id="CHEBI:30413"/>
    </ligand>
    <ligandPart>
        <name>Fe</name>
        <dbReference type="ChEBI" id="CHEBI:18248"/>
    </ligandPart>
</feature>
<name>B9SDH3_RICCO</name>
<dbReference type="AlphaFoldDB" id="B9SDH3"/>
<dbReference type="EMBL" id="EQ973927">
    <property type="protein sequence ID" value="EEF38410.1"/>
    <property type="molecule type" value="Genomic_DNA"/>
</dbReference>
<dbReference type="GO" id="GO:0016712">
    <property type="term" value="F:oxidoreductase activity, acting on paired donors, with incorporation or reduction of molecular oxygen, reduced flavin or flavoprotein as one donor, and incorporation of one atom of oxygen"/>
    <property type="evidence" value="ECO:0007669"/>
    <property type="project" value="UniProtKB-EC"/>
</dbReference>
<sequence>MEIWLFIPISLAVSILLKLVINHLLSTKNSTHKLPPGPSPLPILGSSLWLTTTVFDLESALRSLHSKFGPLLTLHMGSRPAIFIADRSLAHEALIQNSSIFADRPPALGMEKINTSDQHTISSAFYGPTWRLLRRNLTAKVLHPSNIKSYSHTRKWVVQILKDRLESEFKERGRIQVMGHFQYAMFCLLAFMCFGDNLEEDQIRKIEEVQRQLLLNFVEFSVFSFWPSVTKVLFRKRWDEYMQIRKNQENVLIPLLRSRKAQRDKETDSVLPYVDTLMDLGLPDEKRKLEEEEIVSLLSEILNGGTETTATALQWIMANLVKYPHIQEKLYMEIRRIVGEGEDLIKEDELQKMPFLKAVILEGLRRHPPAHMVVPHAVTEDTVLDKYLIPKNGTVNFMVAEMGWDSKVWKDPMAFKPERFMGSEYEHEVFDITGSREIKMMPFGLGRRMCPGHGLAMLHLEYLVANMVWSYEWKGMDGNGVDLSEKLEFSVVMKNPLQAQISPRRRHKLIIDKI</sequence>
<evidence type="ECO:0000256" key="9">
    <source>
        <dbReference type="ARBA" id="ARBA00023004"/>
    </source>
</evidence>
<dbReference type="Pfam" id="PF00067">
    <property type="entry name" value="p450"/>
    <property type="match status" value="1"/>
</dbReference>
<dbReference type="InterPro" id="IPR002401">
    <property type="entry name" value="Cyt_P450_E_grp-I"/>
</dbReference>
<organism evidence="14 15">
    <name type="scientific">Ricinus communis</name>
    <name type="common">Castor bean</name>
    <dbReference type="NCBI Taxonomy" id="3988"/>
    <lineage>
        <taxon>Eukaryota</taxon>
        <taxon>Viridiplantae</taxon>
        <taxon>Streptophyta</taxon>
        <taxon>Embryophyta</taxon>
        <taxon>Tracheophyta</taxon>
        <taxon>Spermatophyta</taxon>
        <taxon>Magnoliopsida</taxon>
        <taxon>eudicotyledons</taxon>
        <taxon>Gunneridae</taxon>
        <taxon>Pentapetalae</taxon>
        <taxon>rosids</taxon>
        <taxon>fabids</taxon>
        <taxon>Malpighiales</taxon>
        <taxon>Euphorbiaceae</taxon>
        <taxon>Acalyphoideae</taxon>
        <taxon>Acalypheae</taxon>
        <taxon>Ricinus</taxon>
    </lineage>
</organism>
<dbReference type="SUPFAM" id="SSF48264">
    <property type="entry name" value="Cytochrome P450"/>
    <property type="match status" value="1"/>
</dbReference>
<dbReference type="GO" id="GO:0020037">
    <property type="term" value="F:heme binding"/>
    <property type="evidence" value="ECO:0007669"/>
    <property type="project" value="InterPro"/>
</dbReference>
<comment type="subcellular location">
    <subcellularLocation>
        <location evidence="2">Membrane</location>
        <topology evidence="2">Single-pass membrane protein</topology>
    </subcellularLocation>
</comment>
<dbReference type="PRINTS" id="PR00385">
    <property type="entry name" value="P450"/>
</dbReference>
<dbReference type="CDD" id="cd11075">
    <property type="entry name" value="CYP77_89"/>
    <property type="match status" value="1"/>
</dbReference>
<dbReference type="PANTHER" id="PTHR24298:SF800">
    <property type="entry name" value="CYTOCHROME P450 89A2-RELATED"/>
    <property type="match status" value="1"/>
</dbReference>
<keyword evidence="7" id="KW-1133">Transmembrane helix</keyword>
<dbReference type="GO" id="GO:0005506">
    <property type="term" value="F:iron ion binding"/>
    <property type="evidence" value="ECO:0007669"/>
    <property type="project" value="InterPro"/>
</dbReference>
<evidence type="ECO:0000256" key="6">
    <source>
        <dbReference type="ARBA" id="ARBA00022723"/>
    </source>
</evidence>
<dbReference type="InterPro" id="IPR051103">
    <property type="entry name" value="Plant_metabolite_P450s"/>
</dbReference>
<protein>
    <submittedName>
        <fullName evidence="14">Cytochrome P450, putative</fullName>
        <ecNumber evidence="14">1.14.14.1</ecNumber>
    </submittedName>
</protein>
<dbReference type="InterPro" id="IPR036396">
    <property type="entry name" value="Cyt_P450_sf"/>
</dbReference>